<dbReference type="OrthoDB" id="444220at2759"/>
<feature type="compositionally biased region" description="Polar residues" evidence="1">
    <location>
        <begin position="91"/>
        <end position="104"/>
    </location>
</feature>
<feature type="compositionally biased region" description="Polar residues" evidence="1">
    <location>
        <begin position="334"/>
        <end position="343"/>
    </location>
</feature>
<organism evidence="2 3">
    <name type="scientific">Symbiodinium necroappetens</name>
    <dbReference type="NCBI Taxonomy" id="1628268"/>
    <lineage>
        <taxon>Eukaryota</taxon>
        <taxon>Sar</taxon>
        <taxon>Alveolata</taxon>
        <taxon>Dinophyceae</taxon>
        <taxon>Suessiales</taxon>
        <taxon>Symbiodiniaceae</taxon>
        <taxon>Symbiodinium</taxon>
    </lineage>
</organism>
<feature type="compositionally biased region" description="Low complexity" evidence="1">
    <location>
        <begin position="390"/>
        <end position="415"/>
    </location>
</feature>
<feature type="region of interest" description="Disordered" evidence="1">
    <location>
        <begin position="357"/>
        <end position="425"/>
    </location>
</feature>
<reference evidence="2" key="1">
    <citation type="submission" date="2021-02" db="EMBL/GenBank/DDBJ databases">
        <authorList>
            <person name="Dougan E. K."/>
            <person name="Rhodes N."/>
            <person name="Thang M."/>
            <person name="Chan C."/>
        </authorList>
    </citation>
    <scope>NUCLEOTIDE SEQUENCE</scope>
</reference>
<gene>
    <name evidence="2" type="ORF">SNEC2469_LOCUS24364</name>
</gene>
<feature type="region of interest" description="Disordered" evidence="1">
    <location>
        <begin position="228"/>
        <end position="344"/>
    </location>
</feature>
<feature type="compositionally biased region" description="Low complexity" evidence="1">
    <location>
        <begin position="144"/>
        <end position="160"/>
    </location>
</feature>
<protein>
    <submittedName>
        <fullName evidence="2">Uncharacterized protein</fullName>
    </submittedName>
</protein>
<feature type="non-terminal residue" evidence="2">
    <location>
        <position position="1"/>
    </location>
</feature>
<name>A0A812ZBM8_9DINO</name>
<feature type="compositionally biased region" description="Acidic residues" evidence="1">
    <location>
        <begin position="373"/>
        <end position="389"/>
    </location>
</feature>
<keyword evidence="3" id="KW-1185">Reference proteome</keyword>
<feature type="compositionally biased region" description="Low complexity" evidence="1">
    <location>
        <begin position="235"/>
        <end position="251"/>
    </location>
</feature>
<evidence type="ECO:0000256" key="1">
    <source>
        <dbReference type="SAM" id="MobiDB-lite"/>
    </source>
</evidence>
<evidence type="ECO:0000313" key="3">
    <source>
        <dbReference type="Proteomes" id="UP000601435"/>
    </source>
</evidence>
<accession>A0A812ZBM8</accession>
<sequence length="449" mass="47506">VALRAVALRESGVEENLDVDEPQSGLQNGSPVNPVDAASKARSAEMEALQKAQDLERLAAVAELHVMEERDVAIRAESEVAGGRHAIAVGQTPSGSPSEASISPGTAATRATSSTTAATKNAENEDEDVPVQPVLHSTANEAPATTATVASTSATTTTTTLKKDEEVEDDNLPVQPVLVAPPQVDIHQTYPSINYKHGGVHQLPQPLEITPEEYSAPVPVRPVFHTAAEESPVKTTTTTSTTATTVTTEEASSSDEDEDQFWEYTSGAPEETTGKPHVSTGTEHHGMLETSTTAQEVEGDFDDTESEEAEESTSVALEAKPSSVETTTEEVGEAQQTSSTTEVAVSAVITTEELKVEDVVQDVHSTAATSTSEQEEDDEDFTDEDEFGDDGSSSTSGTVTESPSTTRTSPAATTTYKKVDDEDEDMQVKPIVVVPEQVEAHQTTVEELP</sequence>
<proteinExistence type="predicted"/>
<feature type="compositionally biased region" description="Acidic residues" evidence="1">
    <location>
        <begin position="252"/>
        <end position="261"/>
    </location>
</feature>
<comment type="caution">
    <text evidence="2">The sequence shown here is derived from an EMBL/GenBank/DDBJ whole genome shotgun (WGS) entry which is preliminary data.</text>
</comment>
<dbReference type="AlphaFoldDB" id="A0A812ZBM8"/>
<dbReference type="EMBL" id="CAJNJA010046756">
    <property type="protein sequence ID" value="CAE7819490.1"/>
    <property type="molecule type" value="Genomic_DNA"/>
</dbReference>
<feature type="region of interest" description="Disordered" evidence="1">
    <location>
        <begin position="85"/>
        <end position="167"/>
    </location>
</feature>
<dbReference type="Proteomes" id="UP000601435">
    <property type="component" value="Unassembled WGS sequence"/>
</dbReference>
<feature type="region of interest" description="Disordered" evidence="1">
    <location>
        <begin position="12"/>
        <end position="45"/>
    </location>
</feature>
<evidence type="ECO:0000313" key="2">
    <source>
        <dbReference type="EMBL" id="CAE7819490.1"/>
    </source>
</evidence>
<feature type="non-terminal residue" evidence="2">
    <location>
        <position position="449"/>
    </location>
</feature>
<feature type="compositionally biased region" description="Low complexity" evidence="1">
    <location>
        <begin position="106"/>
        <end position="119"/>
    </location>
</feature>
<feature type="compositionally biased region" description="Acidic residues" evidence="1">
    <location>
        <begin position="297"/>
        <end position="311"/>
    </location>
</feature>